<dbReference type="OrthoDB" id="9804336at2"/>
<dbReference type="GO" id="GO:0046872">
    <property type="term" value="F:metal ion binding"/>
    <property type="evidence" value="ECO:0007669"/>
    <property type="project" value="UniProtKB-KW"/>
</dbReference>
<feature type="binding site" evidence="5">
    <location>
        <position position="140"/>
    </location>
    <ligand>
        <name>4-CDP-2-C-methyl-D-erythritol 2-phosphate</name>
        <dbReference type="ChEBI" id="CHEBI:57919"/>
    </ligand>
</feature>
<dbReference type="PANTHER" id="PTHR43181">
    <property type="entry name" value="2-C-METHYL-D-ERYTHRITOL 2,4-CYCLODIPHOSPHATE SYNTHASE, CHLOROPLASTIC"/>
    <property type="match status" value="1"/>
</dbReference>
<dbReference type="GO" id="GO:0008685">
    <property type="term" value="F:2-C-methyl-D-erythritol 2,4-cyclodiphosphate synthase activity"/>
    <property type="evidence" value="ECO:0007669"/>
    <property type="project" value="UniProtKB-UniRule"/>
</dbReference>
<comment type="caution">
    <text evidence="8">The sequence shown here is derived from an EMBL/GenBank/DDBJ whole genome shotgun (WGS) entry which is preliminary data.</text>
</comment>
<evidence type="ECO:0000256" key="6">
    <source>
        <dbReference type="RuleBase" id="RU004395"/>
    </source>
</evidence>
<dbReference type="EMBL" id="LVZK01000001">
    <property type="protein sequence ID" value="OAP86255.1"/>
    <property type="molecule type" value="Genomic_DNA"/>
</dbReference>
<dbReference type="InterPro" id="IPR036571">
    <property type="entry name" value="MECDP_synthase_sf"/>
</dbReference>
<evidence type="ECO:0000256" key="2">
    <source>
        <dbReference type="ARBA" id="ARBA00022723"/>
    </source>
</evidence>
<keyword evidence="3 5" id="KW-0414">Isoprene biosynthesis</keyword>
<dbReference type="InterPro" id="IPR003526">
    <property type="entry name" value="MECDP_synthase"/>
</dbReference>
<dbReference type="UniPathway" id="UPA00056">
    <property type="reaction ID" value="UER00095"/>
</dbReference>
<feature type="binding site" evidence="5">
    <location>
        <position position="143"/>
    </location>
    <ligand>
        <name>4-CDP-2-C-methyl-D-erythritol 2-phosphate</name>
        <dbReference type="ChEBI" id="CHEBI:57919"/>
    </ligand>
</feature>
<gene>
    <name evidence="5" type="primary">ispF</name>
    <name evidence="8" type="ORF">A4H34_03540</name>
</gene>
<keyword evidence="9" id="KW-1185">Reference proteome</keyword>
<feature type="binding site" evidence="5">
    <location>
        <begin position="10"/>
        <end position="12"/>
    </location>
    <ligand>
        <name>4-CDP-2-C-methyl-D-erythritol 2-phosphate</name>
        <dbReference type="ChEBI" id="CHEBI:57919"/>
    </ligand>
</feature>
<evidence type="ECO:0000259" key="7">
    <source>
        <dbReference type="Pfam" id="PF02542"/>
    </source>
</evidence>
<comment type="function">
    <text evidence="5">Involved in the biosynthesis of isopentenyl diphosphate (IPP) and dimethylallyl diphosphate (DMAPP), two major building blocks of isoprenoid compounds. Catalyzes the conversion of 4-diphosphocytidyl-2-C-methyl-D-erythritol 2-phosphate (CDP-ME2P) to 2-C-methyl-D-erythritol 2,4-cyclodiphosphate (ME-CPP) with a corresponding release of cytidine 5-monophosphate (CMP).</text>
</comment>
<evidence type="ECO:0000313" key="9">
    <source>
        <dbReference type="Proteomes" id="UP000078368"/>
    </source>
</evidence>
<dbReference type="EC" id="4.6.1.12" evidence="5 6"/>
<dbReference type="HAMAP" id="MF_00107">
    <property type="entry name" value="IspF"/>
    <property type="match status" value="1"/>
</dbReference>
<comment type="pathway">
    <text evidence="5">Isoprenoid biosynthesis; isopentenyl diphosphate biosynthesis via DXP pathway; isopentenyl diphosphate from 1-deoxy-D-xylulose 5-phosphate: step 4/6.</text>
</comment>
<feature type="binding site" evidence="5">
    <location>
        <position position="12"/>
    </location>
    <ligand>
        <name>a divalent metal cation</name>
        <dbReference type="ChEBI" id="CHEBI:60240"/>
    </ligand>
</feature>
<dbReference type="FunFam" id="3.30.1330.50:FF:000003">
    <property type="entry name" value="2-C-methyl-D-erythritol 2,4-cyclodiphosphate synthase"/>
    <property type="match status" value="1"/>
</dbReference>
<dbReference type="Gene3D" id="3.30.1330.50">
    <property type="entry name" value="2-C-methyl-D-erythritol 2,4-cyclodiphosphate synthase"/>
    <property type="match status" value="1"/>
</dbReference>
<feature type="binding site" evidence="5">
    <location>
        <begin position="133"/>
        <end position="136"/>
    </location>
    <ligand>
        <name>4-CDP-2-C-methyl-D-erythritol 2-phosphate</name>
        <dbReference type="ChEBI" id="CHEBI:57919"/>
    </ligand>
</feature>
<sequence>MDIRVGTGIDVHAFSEDPSRPLFLACLRWPGERGLEGHSDADVAAHAACDAILIASGVGDLGTVFGTERPEWAGASGSALLAEAVRLARADGWATANVSIQIVGQRPRFLPRKAEAEKAMGDVVGAPVGVSATTTDRLGFTGRGEGLAAIATALVHRI</sequence>
<dbReference type="RefSeq" id="WP_064231105.1">
    <property type="nucleotide sequence ID" value="NZ_LVZK01000001.1"/>
</dbReference>
<organism evidence="8 9">
    <name type="scientific">Peptidiphaga gingivicola</name>
    <dbReference type="NCBI Taxonomy" id="2741497"/>
    <lineage>
        <taxon>Bacteria</taxon>
        <taxon>Bacillati</taxon>
        <taxon>Actinomycetota</taxon>
        <taxon>Actinomycetes</taxon>
        <taxon>Actinomycetales</taxon>
        <taxon>Actinomycetaceae</taxon>
        <taxon>Peptidiphaga</taxon>
    </lineage>
</organism>
<feature type="site" description="Transition state stabilizer" evidence="5">
    <location>
        <position position="134"/>
    </location>
</feature>
<feature type="binding site" evidence="5">
    <location>
        <position position="46"/>
    </location>
    <ligand>
        <name>a divalent metal cation</name>
        <dbReference type="ChEBI" id="CHEBI:60240"/>
    </ligand>
</feature>
<accession>A0A179B4D7</accession>
<keyword evidence="2 5" id="KW-0479">Metal-binding</keyword>
<evidence type="ECO:0000256" key="1">
    <source>
        <dbReference type="ARBA" id="ARBA00008480"/>
    </source>
</evidence>
<comment type="catalytic activity">
    <reaction evidence="5 6">
        <text>4-CDP-2-C-methyl-D-erythritol 2-phosphate = 2-C-methyl-D-erythritol 2,4-cyclic diphosphate + CMP</text>
        <dbReference type="Rhea" id="RHEA:23864"/>
        <dbReference type="ChEBI" id="CHEBI:57919"/>
        <dbReference type="ChEBI" id="CHEBI:58483"/>
        <dbReference type="ChEBI" id="CHEBI:60377"/>
        <dbReference type="EC" id="4.6.1.12"/>
    </reaction>
</comment>
<feature type="binding site" evidence="5">
    <location>
        <begin position="38"/>
        <end position="39"/>
    </location>
    <ligand>
        <name>4-CDP-2-C-methyl-D-erythritol 2-phosphate</name>
        <dbReference type="ChEBI" id="CHEBI:57919"/>
    </ligand>
</feature>
<dbReference type="Proteomes" id="UP000078368">
    <property type="component" value="Unassembled WGS sequence"/>
</dbReference>
<dbReference type="GO" id="GO:0016114">
    <property type="term" value="P:terpenoid biosynthetic process"/>
    <property type="evidence" value="ECO:0007669"/>
    <property type="project" value="InterPro"/>
</dbReference>
<dbReference type="PANTHER" id="PTHR43181:SF1">
    <property type="entry name" value="2-C-METHYL-D-ERYTHRITOL 2,4-CYCLODIPHOSPHATE SYNTHASE, CHLOROPLASTIC"/>
    <property type="match status" value="1"/>
</dbReference>
<protein>
    <recommendedName>
        <fullName evidence="5 6">2-C-methyl-D-erythritol 2,4-cyclodiphosphate synthase</fullName>
        <shortName evidence="5">MECDP-synthase</shortName>
        <shortName evidence="5">MECPP-synthase</shortName>
        <shortName evidence="5">MECPS</shortName>
        <ecNumber evidence="5 6">4.6.1.12</ecNumber>
    </recommendedName>
</protein>
<comment type="similarity">
    <text evidence="1 5 6">Belongs to the IspF family.</text>
</comment>
<dbReference type="SUPFAM" id="SSF69765">
    <property type="entry name" value="IpsF-like"/>
    <property type="match status" value="1"/>
</dbReference>
<dbReference type="AlphaFoldDB" id="A0A179B4D7"/>
<feature type="site" description="Transition state stabilizer" evidence="5">
    <location>
        <position position="38"/>
    </location>
</feature>
<comment type="cofactor">
    <cofactor evidence="5">
        <name>a divalent metal cation</name>
        <dbReference type="ChEBI" id="CHEBI:60240"/>
    </cofactor>
    <text evidence="5">Binds 1 divalent metal cation per subunit.</text>
</comment>
<feature type="binding site" evidence="5">
    <location>
        <position position="10"/>
    </location>
    <ligand>
        <name>a divalent metal cation</name>
        <dbReference type="ChEBI" id="CHEBI:60240"/>
    </ligand>
</feature>
<evidence type="ECO:0000313" key="8">
    <source>
        <dbReference type="EMBL" id="OAP86255.1"/>
    </source>
</evidence>
<dbReference type="STRING" id="1823756.A4H34_03540"/>
<proteinExistence type="inferred from homology"/>
<feature type="domain" description="2-C-methyl-D-erythritol 2,4-cyclodiphosphate synthase" evidence="7">
    <location>
        <begin position="3"/>
        <end position="155"/>
    </location>
</feature>
<comment type="caution">
    <text evidence="5">Lacks conserved residue(s) required for the propagation of feature annotation.</text>
</comment>
<dbReference type="GO" id="GO:0019288">
    <property type="term" value="P:isopentenyl diphosphate biosynthetic process, methylerythritol 4-phosphate pathway"/>
    <property type="evidence" value="ECO:0007669"/>
    <property type="project" value="UniProtKB-UniRule"/>
</dbReference>
<evidence type="ECO:0000256" key="3">
    <source>
        <dbReference type="ARBA" id="ARBA00023229"/>
    </source>
</evidence>
<name>A0A179B4D7_9ACTO</name>
<feature type="binding site" evidence="5">
    <location>
        <begin position="60"/>
        <end position="62"/>
    </location>
    <ligand>
        <name>4-CDP-2-C-methyl-D-erythritol 2-phosphate</name>
        <dbReference type="ChEBI" id="CHEBI:57919"/>
    </ligand>
</feature>
<evidence type="ECO:0000256" key="4">
    <source>
        <dbReference type="ARBA" id="ARBA00023239"/>
    </source>
</evidence>
<comment type="subunit">
    <text evidence="5">Homotrimer.</text>
</comment>
<keyword evidence="4 5" id="KW-0456">Lyase</keyword>
<dbReference type="CDD" id="cd00554">
    <property type="entry name" value="MECDP_synthase"/>
    <property type="match status" value="1"/>
</dbReference>
<reference evidence="8 9" key="1">
    <citation type="submission" date="2016-04" db="EMBL/GenBank/DDBJ databases">
        <title>Peptidophaga gingivicola gen. nov., sp. nov., isolated from human subgingival plaque.</title>
        <authorList>
            <person name="Beall C.J."/>
            <person name="Mokrzan E.M."/>
            <person name="Griffen A.L."/>
            <person name="Leys E.J."/>
        </authorList>
    </citation>
    <scope>NUCLEOTIDE SEQUENCE [LARGE SCALE GENOMIC DNA]</scope>
    <source>
        <strain evidence="8 9">BA112</strain>
    </source>
</reference>
<dbReference type="Pfam" id="PF02542">
    <property type="entry name" value="YgbB"/>
    <property type="match status" value="1"/>
</dbReference>
<dbReference type="NCBIfam" id="TIGR00151">
    <property type="entry name" value="ispF"/>
    <property type="match status" value="1"/>
</dbReference>
<evidence type="ECO:0000256" key="5">
    <source>
        <dbReference type="HAMAP-Rule" id="MF_00107"/>
    </source>
</evidence>